<accession>A0A316I0S2</accession>
<dbReference type="AlphaFoldDB" id="A0A316I0S2"/>
<proteinExistence type="predicted"/>
<evidence type="ECO:0000313" key="2">
    <source>
        <dbReference type="Proteomes" id="UP000246005"/>
    </source>
</evidence>
<organism evidence="1 2">
    <name type="scientific">Lentzea atacamensis</name>
    <dbReference type="NCBI Taxonomy" id="531938"/>
    <lineage>
        <taxon>Bacteria</taxon>
        <taxon>Bacillati</taxon>
        <taxon>Actinomycetota</taxon>
        <taxon>Actinomycetes</taxon>
        <taxon>Pseudonocardiales</taxon>
        <taxon>Pseudonocardiaceae</taxon>
        <taxon>Lentzea</taxon>
    </lineage>
</organism>
<evidence type="ECO:0000313" key="1">
    <source>
        <dbReference type="EMBL" id="PWK86986.1"/>
    </source>
</evidence>
<sequence>MRIHVITTGGSLDVEYTVQGTFAIGPPVVASLL</sequence>
<dbReference type="EMBL" id="QGHB01000004">
    <property type="protein sequence ID" value="PWK86986.1"/>
    <property type="molecule type" value="Genomic_DNA"/>
</dbReference>
<reference evidence="1 2" key="1">
    <citation type="submission" date="2018-05" db="EMBL/GenBank/DDBJ databases">
        <title>Genomic Encyclopedia of Type Strains, Phase IV (KMG-IV): sequencing the most valuable type-strain genomes for metagenomic binning, comparative biology and taxonomic classification.</title>
        <authorList>
            <person name="Goeker M."/>
        </authorList>
    </citation>
    <scope>NUCLEOTIDE SEQUENCE [LARGE SCALE GENOMIC DNA]</scope>
    <source>
        <strain evidence="1 2">DSM 45480</strain>
    </source>
</reference>
<protein>
    <submittedName>
        <fullName evidence="1">Uncharacterized protein</fullName>
    </submittedName>
</protein>
<name>A0A316I0S2_9PSEU</name>
<comment type="caution">
    <text evidence="1">The sequence shown here is derived from an EMBL/GenBank/DDBJ whole genome shotgun (WGS) entry which is preliminary data.</text>
</comment>
<gene>
    <name evidence="1" type="ORF">C8D88_104147</name>
</gene>
<dbReference type="Proteomes" id="UP000246005">
    <property type="component" value="Unassembled WGS sequence"/>
</dbReference>